<comment type="caution">
    <text evidence="1">The sequence shown here is derived from an EMBL/GenBank/DDBJ whole genome shotgun (WGS) entry which is preliminary data.</text>
</comment>
<dbReference type="EMBL" id="MU796820">
    <property type="protein sequence ID" value="KAJ3803768.1"/>
    <property type="molecule type" value="Genomic_DNA"/>
</dbReference>
<reference evidence="1" key="1">
    <citation type="submission" date="2022-09" db="EMBL/GenBank/DDBJ databases">
        <title>A Global Phylogenomic Analysis of the Shiitake Genus Lentinula.</title>
        <authorList>
            <consortium name="DOE Joint Genome Institute"/>
            <person name="Sierra-Patev S."/>
            <person name="Min B."/>
            <person name="Naranjo-Ortiz M."/>
            <person name="Looney B."/>
            <person name="Konkel Z."/>
            <person name="Slot J.C."/>
            <person name="Sakamoto Y."/>
            <person name="Steenwyk J.L."/>
            <person name="Rokas A."/>
            <person name="Carro J."/>
            <person name="Camarero S."/>
            <person name="Ferreira P."/>
            <person name="Molpeceres G."/>
            <person name="Ruiz-Duenas F.J."/>
            <person name="Serrano A."/>
            <person name="Henrissat B."/>
            <person name="Drula E."/>
            <person name="Hughes K.W."/>
            <person name="Mata J.L."/>
            <person name="Ishikawa N.K."/>
            <person name="Vargas-Isla R."/>
            <person name="Ushijima S."/>
            <person name="Smith C.A."/>
            <person name="Ahrendt S."/>
            <person name="Andreopoulos W."/>
            <person name="He G."/>
            <person name="Labutti K."/>
            <person name="Lipzen A."/>
            <person name="Ng V."/>
            <person name="Riley R."/>
            <person name="Sandor L."/>
            <person name="Barry K."/>
            <person name="Martinez A.T."/>
            <person name="Xiao Y."/>
            <person name="Gibbons J.G."/>
            <person name="Terashima K."/>
            <person name="Grigoriev I.V."/>
            <person name="Hibbett D.S."/>
        </authorList>
    </citation>
    <scope>NUCLEOTIDE SEQUENCE</scope>
    <source>
        <strain evidence="1">TMI1499</strain>
    </source>
</reference>
<protein>
    <submittedName>
        <fullName evidence="1">Uncharacterized protein</fullName>
    </submittedName>
</protein>
<sequence>MRRMLQDIQIRLEQNFSLTPTQQKTIRAIVQDMLYDPLCTCYHDISADVFDELKKNAKQYHFNNIFNVPAYEKVLQKAIIRVSSSVRNGFHQHLHDGLAKGENAVEFTGHMNKIYLRPGGPAQNRELVLHRNIILRRFVHDNPNMVWLEEGDIDEGDNEYTASSGTKKRKLKPAATGRIAKGQDFWSLVDKWFVKKLEELGRKITDSKWKQLIEEYRRLDEAGFKEVPAQAPGSATCGPSPETLGTSGNGQSMQAASAGPCMNSMLYLQ</sequence>
<accession>A0ACC1TGM6</accession>
<name>A0ACC1TGM6_9AGAR</name>
<proteinExistence type="predicted"/>
<evidence type="ECO:0000313" key="2">
    <source>
        <dbReference type="Proteomes" id="UP001163835"/>
    </source>
</evidence>
<evidence type="ECO:0000313" key="1">
    <source>
        <dbReference type="EMBL" id="KAJ3803768.1"/>
    </source>
</evidence>
<keyword evidence="2" id="KW-1185">Reference proteome</keyword>
<gene>
    <name evidence="1" type="ORF">F5876DRAFT_84489</name>
</gene>
<dbReference type="Proteomes" id="UP001163835">
    <property type="component" value="Unassembled WGS sequence"/>
</dbReference>
<organism evidence="1 2">
    <name type="scientific">Lentinula aff. lateritia</name>
    <dbReference type="NCBI Taxonomy" id="2804960"/>
    <lineage>
        <taxon>Eukaryota</taxon>
        <taxon>Fungi</taxon>
        <taxon>Dikarya</taxon>
        <taxon>Basidiomycota</taxon>
        <taxon>Agaricomycotina</taxon>
        <taxon>Agaricomycetes</taxon>
        <taxon>Agaricomycetidae</taxon>
        <taxon>Agaricales</taxon>
        <taxon>Marasmiineae</taxon>
        <taxon>Omphalotaceae</taxon>
        <taxon>Lentinula</taxon>
    </lineage>
</organism>